<evidence type="ECO:0000313" key="9">
    <source>
        <dbReference type="EMBL" id="KAK9269492.1"/>
    </source>
</evidence>
<keyword evidence="4" id="KW-0029">Amino-acid transport</keyword>
<evidence type="ECO:0000256" key="6">
    <source>
        <dbReference type="ARBA" id="ARBA00023136"/>
    </source>
</evidence>
<comment type="caution">
    <text evidence="9">The sequence shown here is derived from an EMBL/GenBank/DDBJ whole genome shotgun (WGS) entry which is preliminary data.</text>
</comment>
<evidence type="ECO:0000256" key="2">
    <source>
        <dbReference type="ARBA" id="ARBA00022448"/>
    </source>
</evidence>
<keyword evidence="2" id="KW-0813">Transport</keyword>
<keyword evidence="6 7" id="KW-0472">Membrane</keyword>
<protein>
    <recommendedName>
        <fullName evidence="8">Amino acid transporter transmembrane domain-containing protein</fullName>
    </recommendedName>
</protein>
<dbReference type="Proteomes" id="UP001415857">
    <property type="component" value="Unassembled WGS sequence"/>
</dbReference>
<keyword evidence="10" id="KW-1185">Reference proteome</keyword>
<dbReference type="GO" id="GO:0006865">
    <property type="term" value="P:amino acid transport"/>
    <property type="evidence" value="ECO:0007669"/>
    <property type="project" value="UniProtKB-KW"/>
</dbReference>
<feature type="transmembrane region" description="Helical" evidence="7">
    <location>
        <begin position="381"/>
        <end position="402"/>
    </location>
</feature>
<feature type="domain" description="Amino acid transporter transmembrane" evidence="8">
    <location>
        <begin position="1"/>
        <end position="406"/>
    </location>
</feature>
<dbReference type="Pfam" id="PF01490">
    <property type="entry name" value="Aa_trans"/>
    <property type="match status" value="1"/>
</dbReference>
<keyword evidence="3 7" id="KW-0812">Transmembrane</keyword>
<gene>
    <name evidence="9" type="ORF">L1049_001267</name>
</gene>
<keyword evidence="5 7" id="KW-1133">Transmembrane helix</keyword>
<comment type="subcellular location">
    <subcellularLocation>
        <location evidence="1">Membrane</location>
    </subcellularLocation>
</comment>
<evidence type="ECO:0000256" key="3">
    <source>
        <dbReference type="ARBA" id="ARBA00022692"/>
    </source>
</evidence>
<evidence type="ECO:0000256" key="1">
    <source>
        <dbReference type="ARBA" id="ARBA00004370"/>
    </source>
</evidence>
<dbReference type="GO" id="GO:0016020">
    <property type="term" value="C:membrane"/>
    <property type="evidence" value="ECO:0007669"/>
    <property type="project" value="UniProtKB-SubCell"/>
</dbReference>
<sequence length="411" mass="45657">MAQLGWVAGPLAMLCFALITIVSAFLLSNCYRYPDPEYGPTRNRSYLEAVHLFLGERSAWVCGLFIHISLYGIGIAYIITSAISMRAIQKSNCYHREGHQAACDYGDSSYMLIFGIVQIVMSQIPNFHNMEWLSITAAIMSFTYSFIGLGLGLAKVIGDGYIKGGIGGISTSSAADKAWLVSQALGDIAFAYPYSLILIEIQDTLKSPPPENETMKRASMIAIFITTLFYLCCGGFGYAAFGDATPGNLLTGFGFYEPYWLIDFANACIVLHLIGGYQVYSQPVFAIVDRWFAQRYPNSGFVNNYYTLKLPLLPAFKLNLLRLSFRTAYVLSTIGIALLFPYFNQVLGVLGGLNFWPLAIYFPVEMYCMQRNIGAWTRKWVILRIFSIFCLLVAMFALIGSIEGVIVAKLS</sequence>
<feature type="transmembrane region" description="Helical" evidence="7">
    <location>
        <begin position="220"/>
        <end position="239"/>
    </location>
</feature>
<evidence type="ECO:0000259" key="8">
    <source>
        <dbReference type="Pfam" id="PF01490"/>
    </source>
</evidence>
<evidence type="ECO:0000313" key="10">
    <source>
        <dbReference type="Proteomes" id="UP001415857"/>
    </source>
</evidence>
<feature type="transmembrane region" description="Helical" evidence="7">
    <location>
        <begin position="349"/>
        <end position="369"/>
    </location>
</feature>
<feature type="transmembrane region" description="Helical" evidence="7">
    <location>
        <begin position="7"/>
        <end position="27"/>
    </location>
</feature>
<reference evidence="9 10" key="1">
    <citation type="journal article" date="2024" name="Plant J.">
        <title>Genome sequences and population genomics reveal climatic adaptation and genomic divergence between two closely related sweetgum species.</title>
        <authorList>
            <person name="Xu W.Q."/>
            <person name="Ren C.Q."/>
            <person name="Zhang X.Y."/>
            <person name="Comes H.P."/>
            <person name="Liu X.H."/>
            <person name="Li Y.G."/>
            <person name="Kettle C.J."/>
            <person name="Jalonen R."/>
            <person name="Gaisberger H."/>
            <person name="Ma Y.Z."/>
            <person name="Qiu Y.X."/>
        </authorList>
    </citation>
    <scope>NUCLEOTIDE SEQUENCE [LARGE SCALE GENOMIC DNA]</scope>
    <source>
        <strain evidence="9">Hangzhou</strain>
    </source>
</reference>
<accession>A0AAP0NAB0</accession>
<dbReference type="EMBL" id="JBBPBK010000015">
    <property type="protein sequence ID" value="KAK9269492.1"/>
    <property type="molecule type" value="Genomic_DNA"/>
</dbReference>
<evidence type="ECO:0000256" key="7">
    <source>
        <dbReference type="SAM" id="Phobius"/>
    </source>
</evidence>
<feature type="transmembrane region" description="Helical" evidence="7">
    <location>
        <begin position="58"/>
        <end position="80"/>
    </location>
</feature>
<evidence type="ECO:0000256" key="4">
    <source>
        <dbReference type="ARBA" id="ARBA00022970"/>
    </source>
</evidence>
<evidence type="ECO:0000256" key="5">
    <source>
        <dbReference type="ARBA" id="ARBA00022989"/>
    </source>
</evidence>
<organism evidence="9 10">
    <name type="scientific">Liquidambar formosana</name>
    <name type="common">Formosan gum</name>
    <dbReference type="NCBI Taxonomy" id="63359"/>
    <lineage>
        <taxon>Eukaryota</taxon>
        <taxon>Viridiplantae</taxon>
        <taxon>Streptophyta</taxon>
        <taxon>Embryophyta</taxon>
        <taxon>Tracheophyta</taxon>
        <taxon>Spermatophyta</taxon>
        <taxon>Magnoliopsida</taxon>
        <taxon>eudicotyledons</taxon>
        <taxon>Gunneridae</taxon>
        <taxon>Pentapetalae</taxon>
        <taxon>Saxifragales</taxon>
        <taxon>Altingiaceae</taxon>
        <taxon>Liquidambar</taxon>
    </lineage>
</organism>
<proteinExistence type="predicted"/>
<dbReference type="InterPro" id="IPR013057">
    <property type="entry name" value="AA_transpt_TM"/>
</dbReference>
<feature type="transmembrane region" description="Helical" evidence="7">
    <location>
        <begin position="259"/>
        <end position="280"/>
    </location>
</feature>
<dbReference type="PANTHER" id="PTHR48017">
    <property type="entry name" value="OS05G0424000 PROTEIN-RELATED"/>
    <property type="match status" value="1"/>
</dbReference>
<name>A0AAP0NAB0_LIQFO</name>
<dbReference type="AlphaFoldDB" id="A0AAP0NAB0"/>
<feature type="transmembrane region" description="Helical" evidence="7">
    <location>
        <begin position="132"/>
        <end position="158"/>
    </location>
</feature>
<feature type="transmembrane region" description="Helical" evidence="7">
    <location>
        <begin position="323"/>
        <end position="343"/>
    </location>
</feature>